<dbReference type="PANTHER" id="PTHR30329:SF21">
    <property type="entry name" value="LIPOPROTEIN YIAD-RELATED"/>
    <property type="match status" value="1"/>
</dbReference>
<reference evidence="7 8" key="1">
    <citation type="submission" date="2019-04" db="EMBL/GenBank/DDBJ databases">
        <title>Isolation and culture of sulfate reducing bacteria from the cold seep of the South China Sea.</title>
        <authorList>
            <person name="Sun C."/>
            <person name="Liu R."/>
        </authorList>
    </citation>
    <scope>NUCLEOTIDE SEQUENCE [LARGE SCALE GENOMIC DNA]</scope>
    <source>
        <strain evidence="7 8">CS1</strain>
    </source>
</reference>
<dbReference type="Pfam" id="PF00691">
    <property type="entry name" value="OmpA"/>
    <property type="match status" value="1"/>
</dbReference>
<dbReference type="PANTHER" id="PTHR30329">
    <property type="entry name" value="STATOR ELEMENT OF FLAGELLAR MOTOR COMPLEX"/>
    <property type="match status" value="1"/>
</dbReference>
<dbReference type="RefSeq" id="WP_171267919.1">
    <property type="nucleotide sequence ID" value="NZ_CP039543.1"/>
</dbReference>
<keyword evidence="3" id="KW-0998">Cell outer membrane</keyword>
<feature type="domain" description="OmpA-like" evidence="6">
    <location>
        <begin position="219"/>
        <end position="334"/>
    </location>
</feature>
<protein>
    <submittedName>
        <fullName evidence="7">DUF4892 domain-containing protein</fullName>
    </submittedName>
</protein>
<dbReference type="InterPro" id="IPR032608">
    <property type="entry name" value="DUF4892"/>
</dbReference>
<dbReference type="CDD" id="cd07185">
    <property type="entry name" value="OmpA_C-like"/>
    <property type="match status" value="1"/>
</dbReference>
<dbReference type="PRINTS" id="PR01021">
    <property type="entry name" value="OMPADOMAIN"/>
</dbReference>
<keyword evidence="5" id="KW-0732">Signal</keyword>
<keyword evidence="2 4" id="KW-0472">Membrane</keyword>
<evidence type="ECO:0000256" key="1">
    <source>
        <dbReference type="ARBA" id="ARBA00004442"/>
    </source>
</evidence>
<dbReference type="Pfam" id="PF16234">
    <property type="entry name" value="DUF4892"/>
    <property type="match status" value="1"/>
</dbReference>
<proteinExistence type="predicted"/>
<dbReference type="SUPFAM" id="SSF103088">
    <property type="entry name" value="OmpA-like"/>
    <property type="match status" value="1"/>
</dbReference>
<gene>
    <name evidence="7" type="ORF">E8L03_16110</name>
</gene>
<evidence type="ECO:0000256" key="2">
    <source>
        <dbReference type="ARBA" id="ARBA00023136"/>
    </source>
</evidence>
<evidence type="ECO:0000313" key="7">
    <source>
        <dbReference type="EMBL" id="QJT10360.1"/>
    </source>
</evidence>
<dbReference type="Proteomes" id="UP000503251">
    <property type="component" value="Chromosome"/>
</dbReference>
<evidence type="ECO:0000256" key="3">
    <source>
        <dbReference type="ARBA" id="ARBA00023237"/>
    </source>
</evidence>
<dbReference type="InterPro" id="IPR050330">
    <property type="entry name" value="Bact_OuterMem_StrucFunc"/>
</dbReference>
<evidence type="ECO:0000313" key="8">
    <source>
        <dbReference type="Proteomes" id="UP000503251"/>
    </source>
</evidence>
<dbReference type="Gene3D" id="3.30.1330.60">
    <property type="entry name" value="OmpA-like domain"/>
    <property type="match status" value="1"/>
</dbReference>
<evidence type="ECO:0000256" key="5">
    <source>
        <dbReference type="SAM" id="SignalP"/>
    </source>
</evidence>
<feature type="signal peptide" evidence="5">
    <location>
        <begin position="1"/>
        <end position="23"/>
    </location>
</feature>
<evidence type="ECO:0000256" key="4">
    <source>
        <dbReference type="PROSITE-ProRule" id="PRU00473"/>
    </source>
</evidence>
<sequence length="334" mass="36656">MRLLISSLLAGLLCLAVAFPAAAIDLSKDVAGSKDIPGLPRYEGSIIMAYQLGEFDEAVVPLAPFQDGDWSDAVKLEGRVTRILYLAPPDRSSLEVIRNYENSLKELGYTTVFQCGGFDECGKDVDTFYSADLHGAQFTETHTAKNAFSQMSVKDPRIVVAKGMLDGKESNIFIFAAYQENYHEPQASDRVAVYVQEVLAKPMENKMVVLKADELAQDIDATGKAAIYGIYFDYDKADIKPESKPQLEQMAAMLKSRPELNVLIVGHTDNQGGLDYNMGLSQRRAEAVAAALSKDFGIDGSRLTPKGVAYLAPVATNRTEEGRAKNRRVELVER</sequence>
<dbReference type="PROSITE" id="PS51123">
    <property type="entry name" value="OMPA_2"/>
    <property type="match status" value="1"/>
</dbReference>
<dbReference type="InterPro" id="IPR006664">
    <property type="entry name" value="OMP_bac"/>
</dbReference>
<dbReference type="EMBL" id="CP039543">
    <property type="protein sequence ID" value="QJT10360.1"/>
    <property type="molecule type" value="Genomic_DNA"/>
</dbReference>
<comment type="subcellular location">
    <subcellularLocation>
        <location evidence="1">Cell outer membrane</location>
    </subcellularLocation>
</comment>
<feature type="chain" id="PRO_5047191454" evidence="5">
    <location>
        <begin position="24"/>
        <end position="334"/>
    </location>
</feature>
<evidence type="ECO:0000259" key="6">
    <source>
        <dbReference type="PROSITE" id="PS51123"/>
    </source>
</evidence>
<keyword evidence="8" id="KW-1185">Reference proteome</keyword>
<dbReference type="InterPro" id="IPR006665">
    <property type="entry name" value="OmpA-like"/>
</dbReference>
<accession>A0ABX6NL45</accession>
<name>A0ABX6NL45_9BACT</name>
<dbReference type="InterPro" id="IPR036737">
    <property type="entry name" value="OmpA-like_sf"/>
</dbReference>
<organism evidence="7 8">
    <name type="scientific">Oceanidesulfovibrio marinus</name>
    <dbReference type="NCBI Taxonomy" id="370038"/>
    <lineage>
        <taxon>Bacteria</taxon>
        <taxon>Pseudomonadati</taxon>
        <taxon>Thermodesulfobacteriota</taxon>
        <taxon>Desulfovibrionia</taxon>
        <taxon>Desulfovibrionales</taxon>
        <taxon>Desulfovibrionaceae</taxon>
        <taxon>Oceanidesulfovibrio</taxon>
    </lineage>
</organism>